<reference evidence="1 2" key="1">
    <citation type="submission" date="2018-03" db="EMBL/GenBank/DDBJ databases">
        <title>The ancient ancestry and fast evolution of plastids.</title>
        <authorList>
            <person name="Moore K.R."/>
            <person name="Magnabosco C."/>
            <person name="Momper L."/>
            <person name="Gold D.A."/>
            <person name="Bosak T."/>
            <person name="Fournier G.P."/>
        </authorList>
    </citation>
    <scope>NUCLEOTIDE SEQUENCE [LARGE SCALE GENOMIC DNA]</scope>
    <source>
        <strain evidence="1 2">CCALA 037</strain>
    </source>
</reference>
<dbReference type="Proteomes" id="UP000238937">
    <property type="component" value="Unassembled WGS sequence"/>
</dbReference>
<evidence type="ECO:0000313" key="2">
    <source>
        <dbReference type="Proteomes" id="UP000238937"/>
    </source>
</evidence>
<proteinExistence type="predicted"/>
<comment type="caution">
    <text evidence="1">The sequence shown here is derived from an EMBL/GenBank/DDBJ whole genome shotgun (WGS) entry which is preliminary data.</text>
</comment>
<name>A0A2T1GNZ0_9CYAN</name>
<sequence length="122" mass="14240">MVAVSDVNGQRIFEVDSSSILSPDNCWRFYQDGTMIPSDREQFLKEKLDGDCDREKALRILGNYEKSAVEEIAEILKAEAEWQPETEAERKARWIKDQKEETKQYLSRTADLKEALHNRMNN</sequence>
<evidence type="ECO:0000313" key="1">
    <source>
        <dbReference type="EMBL" id="PSB59644.1"/>
    </source>
</evidence>
<dbReference type="EMBL" id="PVWO01000001">
    <property type="protein sequence ID" value="PSB59644.1"/>
    <property type="molecule type" value="Genomic_DNA"/>
</dbReference>
<protein>
    <submittedName>
        <fullName evidence="1">Uncharacterized protein</fullName>
    </submittedName>
</protein>
<keyword evidence="2" id="KW-1185">Reference proteome</keyword>
<gene>
    <name evidence="1" type="ORF">C7B77_00180</name>
</gene>
<organism evidence="1 2">
    <name type="scientific">Chamaesiphon polymorphus CCALA 037</name>
    <dbReference type="NCBI Taxonomy" id="2107692"/>
    <lineage>
        <taxon>Bacteria</taxon>
        <taxon>Bacillati</taxon>
        <taxon>Cyanobacteriota</taxon>
        <taxon>Cyanophyceae</taxon>
        <taxon>Gomontiellales</taxon>
        <taxon>Chamaesiphonaceae</taxon>
        <taxon>Chamaesiphon</taxon>
    </lineage>
</organism>
<dbReference type="AlphaFoldDB" id="A0A2T1GNZ0"/>
<accession>A0A2T1GNZ0</accession>